<gene>
    <name evidence="1" type="ORF">ETU09_08075</name>
</gene>
<accession>A0A563DAE8</accession>
<evidence type="ECO:0000313" key="2">
    <source>
        <dbReference type="Proteomes" id="UP000319499"/>
    </source>
</evidence>
<sequence>MECVGELINKNKGVFKRMVRGGLISCYVANHYEMYEFYKGVDNSLIKMEKYQLTAEEFKVDIKTIIRAIKKMER</sequence>
<evidence type="ECO:0000313" key="1">
    <source>
        <dbReference type="EMBL" id="TWP27067.1"/>
    </source>
</evidence>
<keyword evidence="2" id="KW-1185">Reference proteome</keyword>
<dbReference type="AlphaFoldDB" id="A0A563DAE8"/>
<dbReference type="RefSeq" id="WP_146293011.1">
    <property type="nucleotide sequence ID" value="NZ_SELH01000024.1"/>
</dbReference>
<dbReference type="EMBL" id="SELH01000024">
    <property type="protein sequence ID" value="TWP27067.1"/>
    <property type="molecule type" value="Genomic_DNA"/>
</dbReference>
<name>A0A563DAE8_9FLAO</name>
<dbReference type="Proteomes" id="UP000319499">
    <property type="component" value="Unassembled WGS sequence"/>
</dbReference>
<comment type="caution">
    <text evidence="1">The sequence shown here is derived from an EMBL/GenBank/DDBJ whole genome shotgun (WGS) entry which is preliminary data.</text>
</comment>
<organism evidence="1 2">
    <name type="scientific">Apibacter muscae</name>
    <dbReference type="NCBI Taxonomy" id="2509004"/>
    <lineage>
        <taxon>Bacteria</taxon>
        <taxon>Pseudomonadati</taxon>
        <taxon>Bacteroidota</taxon>
        <taxon>Flavobacteriia</taxon>
        <taxon>Flavobacteriales</taxon>
        <taxon>Weeksellaceae</taxon>
        <taxon>Apibacter</taxon>
    </lineage>
</organism>
<protein>
    <submittedName>
        <fullName evidence="1">Uncharacterized protein</fullName>
    </submittedName>
</protein>
<reference evidence="1 2" key="1">
    <citation type="submission" date="2019-02" db="EMBL/GenBank/DDBJ databases">
        <title>Apibacter muscae sp. nov.: a novel member of the house fly microbiota.</title>
        <authorList>
            <person name="Park R."/>
        </authorList>
    </citation>
    <scope>NUCLEOTIDE SEQUENCE [LARGE SCALE GENOMIC DNA]</scope>
    <source>
        <strain evidence="1 2">AL1</strain>
    </source>
</reference>
<proteinExistence type="predicted"/>